<organism evidence="2">
    <name type="scientific">Anopheles darlingi</name>
    <name type="common">Mosquito</name>
    <dbReference type="NCBI Taxonomy" id="43151"/>
    <lineage>
        <taxon>Eukaryota</taxon>
        <taxon>Metazoa</taxon>
        <taxon>Ecdysozoa</taxon>
        <taxon>Arthropoda</taxon>
        <taxon>Hexapoda</taxon>
        <taxon>Insecta</taxon>
        <taxon>Pterygota</taxon>
        <taxon>Neoptera</taxon>
        <taxon>Endopterygota</taxon>
        <taxon>Diptera</taxon>
        <taxon>Nematocera</taxon>
        <taxon>Culicoidea</taxon>
        <taxon>Culicidae</taxon>
        <taxon>Anophelinae</taxon>
        <taxon>Anopheles</taxon>
    </lineage>
</organism>
<keyword evidence="1" id="KW-0732">Signal</keyword>
<sequence length="67" mass="7615">MSRLLLLAWYVMAMACSPSSPFKPVFAATSLSDGLRTPCNLRVPLHFTRAHTLLRFAFFAHTQEFIE</sequence>
<evidence type="ECO:0000313" key="2">
    <source>
        <dbReference type="EMBL" id="MBW78709.1"/>
    </source>
</evidence>
<evidence type="ECO:0000256" key="1">
    <source>
        <dbReference type="SAM" id="SignalP"/>
    </source>
</evidence>
<dbReference type="PROSITE" id="PS51257">
    <property type="entry name" value="PROKAR_LIPOPROTEIN"/>
    <property type="match status" value="1"/>
</dbReference>
<feature type="signal peptide" evidence="1">
    <location>
        <begin position="1"/>
        <end position="15"/>
    </location>
</feature>
<proteinExistence type="predicted"/>
<reference evidence="2" key="1">
    <citation type="submission" date="2018-01" db="EMBL/GenBank/DDBJ databases">
        <title>An insight into the sialome of Amazonian anophelines.</title>
        <authorList>
            <person name="Ribeiro J.M."/>
            <person name="Scarpassa V."/>
            <person name="Calvo E."/>
        </authorList>
    </citation>
    <scope>NUCLEOTIDE SEQUENCE</scope>
</reference>
<protein>
    <submittedName>
        <fullName evidence="2">Putative secreted protein</fullName>
    </submittedName>
</protein>
<feature type="chain" id="PRO_5014682498" evidence="1">
    <location>
        <begin position="16"/>
        <end position="67"/>
    </location>
</feature>
<dbReference type="AlphaFoldDB" id="A0A2M4DME8"/>
<accession>A0A2M4DME8</accession>
<dbReference type="EMBL" id="GGFL01014531">
    <property type="protein sequence ID" value="MBW78709.1"/>
    <property type="molecule type" value="Transcribed_RNA"/>
</dbReference>
<name>A0A2M4DME8_ANODA</name>